<comment type="similarity">
    <text evidence="7">Belongs to the nucleoporin Nup84/Nup107 family.</text>
</comment>
<dbReference type="GO" id="GO:0031080">
    <property type="term" value="C:nuclear pore outer ring"/>
    <property type="evidence" value="ECO:0007669"/>
    <property type="project" value="TreeGrafter"/>
</dbReference>
<keyword evidence="1 7" id="KW-0813">Transport</keyword>
<proteinExistence type="inferred from homology"/>
<dbReference type="EMBL" id="KZ454988">
    <property type="protein sequence ID" value="PKI84884.1"/>
    <property type="molecule type" value="Genomic_DNA"/>
</dbReference>
<dbReference type="Gene3D" id="1.10.3450.20">
    <property type="match status" value="1"/>
</dbReference>
<keyword evidence="3" id="KW-0653">Protein transport</keyword>
<comment type="function">
    <text evidence="7">Functions as a component of the nuclear pore complex (NPC).</text>
</comment>
<dbReference type="OrthoDB" id="3098at2759"/>
<evidence type="ECO:0000313" key="8">
    <source>
        <dbReference type="EMBL" id="PKI84884.1"/>
    </source>
</evidence>
<reference evidence="8 9" key="1">
    <citation type="submission" date="2017-10" db="EMBL/GenBank/DDBJ databases">
        <title>A novel species of cold-tolerant Malassezia isolated from bats.</title>
        <authorList>
            <person name="Lorch J.M."/>
            <person name="Palmer J.M."/>
            <person name="Vanderwolf K.J."/>
            <person name="Schmidt K.Z."/>
            <person name="Verant M.L."/>
            <person name="Weller T.J."/>
            <person name="Blehert D.S."/>
        </authorList>
    </citation>
    <scope>NUCLEOTIDE SEQUENCE [LARGE SCALE GENOMIC DNA]</scope>
    <source>
        <strain evidence="8 9">NWHC:44797-103</strain>
    </source>
</reference>
<dbReference type="AlphaFoldDB" id="A0A2N1JEB5"/>
<comment type="subcellular location">
    <subcellularLocation>
        <location evidence="7">Nucleus</location>
        <location evidence="7">Nuclear pore complex</location>
    </subcellularLocation>
    <subcellularLocation>
        <location evidence="7">Nucleus membrane</location>
    </subcellularLocation>
</comment>
<dbReference type="InterPro" id="IPR007252">
    <property type="entry name" value="Nup84/Nup107"/>
</dbReference>
<dbReference type="PANTHER" id="PTHR13003">
    <property type="entry name" value="NUP107-RELATED"/>
    <property type="match status" value="1"/>
</dbReference>
<dbReference type="STRING" id="2020962.A0A2N1JEB5"/>
<keyword evidence="9" id="KW-1185">Reference proteome</keyword>
<dbReference type="Pfam" id="PF04121">
    <property type="entry name" value="Nup84_Nup100"/>
    <property type="match status" value="1"/>
</dbReference>
<dbReference type="GO" id="GO:0017056">
    <property type="term" value="F:structural constituent of nuclear pore"/>
    <property type="evidence" value="ECO:0007669"/>
    <property type="project" value="UniProtKB-UniRule"/>
</dbReference>
<name>A0A2N1JEB5_9BASI</name>
<evidence type="ECO:0000256" key="4">
    <source>
        <dbReference type="ARBA" id="ARBA00023010"/>
    </source>
</evidence>
<dbReference type="PANTHER" id="PTHR13003:SF2">
    <property type="entry name" value="NUCLEAR PORE COMPLEX PROTEIN NUP107"/>
    <property type="match status" value="1"/>
</dbReference>
<evidence type="ECO:0000256" key="2">
    <source>
        <dbReference type="ARBA" id="ARBA00022816"/>
    </source>
</evidence>
<dbReference type="Proteomes" id="UP000232875">
    <property type="component" value="Unassembled WGS sequence"/>
</dbReference>
<evidence type="ECO:0000256" key="5">
    <source>
        <dbReference type="ARBA" id="ARBA00023132"/>
    </source>
</evidence>
<keyword evidence="7" id="KW-0472">Membrane</keyword>
<dbReference type="GO" id="GO:0031965">
    <property type="term" value="C:nuclear membrane"/>
    <property type="evidence" value="ECO:0007669"/>
    <property type="project" value="UniProtKB-SubCell"/>
</dbReference>
<keyword evidence="5 7" id="KW-0906">Nuclear pore complex</keyword>
<evidence type="ECO:0000313" key="9">
    <source>
        <dbReference type="Proteomes" id="UP000232875"/>
    </source>
</evidence>
<evidence type="ECO:0000256" key="6">
    <source>
        <dbReference type="ARBA" id="ARBA00023242"/>
    </source>
</evidence>
<keyword evidence="4 7" id="KW-0811">Translocation</keyword>
<dbReference type="GO" id="GO:0006606">
    <property type="term" value="P:protein import into nucleus"/>
    <property type="evidence" value="ECO:0007669"/>
    <property type="project" value="TreeGrafter"/>
</dbReference>
<keyword evidence="2" id="KW-0509">mRNA transport</keyword>
<dbReference type="GO" id="GO:0000973">
    <property type="term" value="P:post-transcriptional tethering of RNA polymerase II gene DNA at nuclear periphery"/>
    <property type="evidence" value="ECO:0007669"/>
    <property type="project" value="TreeGrafter"/>
</dbReference>
<organism evidence="8 9">
    <name type="scientific">Malassezia vespertilionis</name>
    <dbReference type="NCBI Taxonomy" id="2020962"/>
    <lineage>
        <taxon>Eukaryota</taxon>
        <taxon>Fungi</taxon>
        <taxon>Dikarya</taxon>
        <taxon>Basidiomycota</taxon>
        <taxon>Ustilaginomycotina</taxon>
        <taxon>Malasseziomycetes</taxon>
        <taxon>Malasseziales</taxon>
        <taxon>Malasseziaceae</taxon>
        <taxon>Malassezia</taxon>
    </lineage>
</organism>
<evidence type="ECO:0000256" key="7">
    <source>
        <dbReference type="RuleBase" id="RU365072"/>
    </source>
</evidence>
<evidence type="ECO:0000256" key="1">
    <source>
        <dbReference type="ARBA" id="ARBA00022448"/>
    </source>
</evidence>
<protein>
    <recommendedName>
        <fullName evidence="7">Nuclear pore complex protein</fullName>
    </recommendedName>
</protein>
<sequence>MAEQDAGAEEPLSSFETFADAYRAVKNLSFAEQLDPASGTALVFADICAERAQLAEEVHAGILAPTAPLEDWDVVEWNTEKHTWGLIQLLFAYAQHIYETPLDTVQRVLDADPELMELKIIREWLQDLLPVRHAVEVRKGYMPFTKNDLRANKRVQTLSGQRGNERLAEQLDPDAATRGPGTWDVEDANYEKALLRNLFEYVRAGELDKALYLCVQASQMWRAASLRGALFYHDPLLSADDANAAPMGDRFRGIWRHVANKTASNTALDPYERALYGCLCGNLGSVLNVSHTWEERLWGYINARFEQHLDQALASATPSLFVADSVPAHTVKADSSAEASEGLESIFEQLLQSDTPGLQSSAVEPYHIAQRAVITNHVPDLVSRINARLSEMEALPPAQYARYVRFFAHLVLYCHLVHMPLPISLRAPILNAYVSVLQRANQSSELIALYASSLDTEDAHVVYAEFLCSMDGDTPLEDRRNAILQAQPYGLDPAIVARCAVDMIFAEMLPQIAQQGMTSEWDAALGADERRLVLSIDWLTFFDATFPDAVLQTNRLLRIFMVTGRLHAAHRLLQRLPHELLNMIADLGLPMDQLVELDHWRSYFDVLDKNVVVRGLWADLAKADSRTEQHEWLAALRSATEAARIANMELLELGWLHLDIEAVSEEEACRIEELTLVRRRYIPEIVFSLHLMLVDTSQVIPENLAYALGLSNMVADERLRLYAEFSAIDPAPGEARNMLRTYLEHVREAALLALDRHEDVFGCDKRIRAL</sequence>
<gene>
    <name evidence="8" type="primary">NUP84</name>
    <name evidence="8" type="ORF">MVES_001045</name>
</gene>
<comment type="subunit">
    <text evidence="7">Part of the nuclear pore complex (NPC).</text>
</comment>
<keyword evidence="6 7" id="KW-0539">Nucleus</keyword>
<dbReference type="Gene3D" id="1.20.190.50">
    <property type="match status" value="1"/>
</dbReference>
<evidence type="ECO:0000256" key="3">
    <source>
        <dbReference type="ARBA" id="ARBA00022927"/>
    </source>
</evidence>
<dbReference type="GO" id="GO:0006406">
    <property type="term" value="P:mRNA export from nucleus"/>
    <property type="evidence" value="ECO:0007669"/>
    <property type="project" value="TreeGrafter"/>
</dbReference>
<accession>A0A2N1JEB5</accession>